<reference evidence="2 3" key="1">
    <citation type="journal article" date="2023" name="Sci. Data">
        <title>Genome assembly of the Korean intertidal mud-creeper Batillaria attramentaria.</title>
        <authorList>
            <person name="Patra A.K."/>
            <person name="Ho P.T."/>
            <person name="Jun S."/>
            <person name="Lee S.J."/>
            <person name="Kim Y."/>
            <person name="Won Y.J."/>
        </authorList>
    </citation>
    <scope>NUCLEOTIDE SEQUENCE [LARGE SCALE GENOMIC DNA]</scope>
    <source>
        <strain evidence="2">Wonlab-2016</strain>
    </source>
</reference>
<dbReference type="Proteomes" id="UP001519460">
    <property type="component" value="Unassembled WGS sequence"/>
</dbReference>
<dbReference type="AlphaFoldDB" id="A0ABD0KHU6"/>
<evidence type="ECO:0000313" key="3">
    <source>
        <dbReference type="Proteomes" id="UP001519460"/>
    </source>
</evidence>
<proteinExistence type="predicted"/>
<name>A0ABD0KHU6_9CAEN</name>
<feature type="region of interest" description="Disordered" evidence="1">
    <location>
        <begin position="1"/>
        <end position="23"/>
    </location>
</feature>
<accession>A0ABD0KHU6</accession>
<keyword evidence="3" id="KW-1185">Reference proteome</keyword>
<organism evidence="2 3">
    <name type="scientific">Batillaria attramentaria</name>
    <dbReference type="NCBI Taxonomy" id="370345"/>
    <lineage>
        <taxon>Eukaryota</taxon>
        <taxon>Metazoa</taxon>
        <taxon>Spiralia</taxon>
        <taxon>Lophotrochozoa</taxon>
        <taxon>Mollusca</taxon>
        <taxon>Gastropoda</taxon>
        <taxon>Caenogastropoda</taxon>
        <taxon>Sorbeoconcha</taxon>
        <taxon>Cerithioidea</taxon>
        <taxon>Batillariidae</taxon>
        <taxon>Batillaria</taxon>
    </lineage>
</organism>
<feature type="compositionally biased region" description="Polar residues" evidence="1">
    <location>
        <begin position="8"/>
        <end position="23"/>
    </location>
</feature>
<feature type="region of interest" description="Disordered" evidence="1">
    <location>
        <begin position="57"/>
        <end position="78"/>
    </location>
</feature>
<gene>
    <name evidence="2" type="ORF">BaRGS_00022142</name>
</gene>
<comment type="caution">
    <text evidence="2">The sequence shown here is derived from an EMBL/GenBank/DDBJ whole genome shotgun (WGS) entry which is preliminary data.</text>
</comment>
<dbReference type="EMBL" id="JACVVK020000176">
    <property type="protein sequence ID" value="KAK7486617.1"/>
    <property type="molecule type" value="Genomic_DNA"/>
</dbReference>
<protein>
    <submittedName>
        <fullName evidence="2">Uncharacterized protein</fullName>
    </submittedName>
</protein>
<evidence type="ECO:0000313" key="2">
    <source>
        <dbReference type="EMBL" id="KAK7486617.1"/>
    </source>
</evidence>
<evidence type="ECO:0000256" key="1">
    <source>
        <dbReference type="SAM" id="MobiDB-lite"/>
    </source>
</evidence>
<sequence>MPRRPAQDLTSPTDNHSIQKIASSENIFMQRGRTTLQADASAYFQFPSYKLGARTPLIKRSARPTNQSTDRSLAPNPITHTNTALHVEQQLHVRCKQASAH</sequence>